<dbReference type="Proteomes" id="UP000186559">
    <property type="component" value="Chromosome"/>
</dbReference>
<reference evidence="1 2" key="1">
    <citation type="submission" date="2016-03" db="EMBL/GenBank/DDBJ databases">
        <title>Deep-sea bacteria in the southern Pacific.</title>
        <authorList>
            <person name="Tang K."/>
        </authorList>
    </citation>
    <scope>NUCLEOTIDE SEQUENCE [LARGE SCALE GENOMIC DNA]</scope>
    <source>
        <strain evidence="1 2">JLT2016</strain>
    </source>
</reference>
<dbReference type="AlphaFoldDB" id="A0A1U7D5W6"/>
<organism evidence="1 2">
    <name type="scientific">Salipiger profundus</name>
    <dbReference type="NCBI Taxonomy" id="1229727"/>
    <lineage>
        <taxon>Bacteria</taxon>
        <taxon>Pseudomonadati</taxon>
        <taxon>Pseudomonadota</taxon>
        <taxon>Alphaproteobacteria</taxon>
        <taxon>Rhodobacterales</taxon>
        <taxon>Roseobacteraceae</taxon>
        <taxon>Salipiger</taxon>
    </lineage>
</organism>
<dbReference type="Pfam" id="PF07237">
    <property type="entry name" value="DUF1428"/>
    <property type="match status" value="1"/>
</dbReference>
<dbReference type="OrthoDB" id="9792392at2"/>
<evidence type="ECO:0000313" key="2">
    <source>
        <dbReference type="Proteomes" id="UP000186559"/>
    </source>
</evidence>
<name>A0A1U7D5W6_9RHOB</name>
<accession>A0A1U7D5W6</accession>
<gene>
    <name evidence="1" type="ORF">Ga0080559_TMP2717</name>
</gene>
<dbReference type="STRING" id="1229727.Ga0080559_TMP2717"/>
<dbReference type="EMBL" id="CP014796">
    <property type="protein sequence ID" value="APX23513.1"/>
    <property type="molecule type" value="Genomic_DNA"/>
</dbReference>
<protein>
    <recommendedName>
        <fullName evidence="3">DUF1428 protein</fullName>
    </recommendedName>
</protein>
<proteinExistence type="predicted"/>
<dbReference type="Gene3D" id="3.30.70.100">
    <property type="match status" value="1"/>
</dbReference>
<dbReference type="InterPro" id="IPR009874">
    <property type="entry name" value="DUF1428"/>
</dbReference>
<dbReference type="SUPFAM" id="SSF54909">
    <property type="entry name" value="Dimeric alpha+beta barrel"/>
    <property type="match status" value="1"/>
</dbReference>
<evidence type="ECO:0008006" key="3">
    <source>
        <dbReference type="Google" id="ProtNLM"/>
    </source>
</evidence>
<dbReference type="PIRSF" id="PIRSF007028">
    <property type="entry name" value="UCP007028"/>
    <property type="match status" value="1"/>
</dbReference>
<dbReference type="KEGG" id="tpro:Ga0080559_TMP2717"/>
<sequence length="115" mass="13621">MTYVSGFLAAVPEENKSAYLESARKSWPLFRDYGATEMRECWEDLVPDGEVTSFPMAVKRQDGEKVVFSWILWPDRESAERCWQSMETDPRWKEMEMPFDGKRMMWGSFETLFKV</sequence>
<dbReference type="InterPro" id="IPR011008">
    <property type="entry name" value="Dimeric_a/b-barrel"/>
</dbReference>
<dbReference type="RefSeq" id="WP_076623541.1">
    <property type="nucleotide sequence ID" value="NZ_BMEW01000009.1"/>
</dbReference>
<keyword evidence="2" id="KW-1185">Reference proteome</keyword>
<evidence type="ECO:0000313" key="1">
    <source>
        <dbReference type="EMBL" id="APX23513.1"/>
    </source>
</evidence>